<dbReference type="EMBL" id="SLYC01000014">
    <property type="protein sequence ID" value="TCQ02606.1"/>
    <property type="molecule type" value="Genomic_DNA"/>
</dbReference>
<sequence length="170" mass="19619">MSKFEIKNFIKIEPTKSQIEPSNKEFEINPRLEQDIAVESIEVKELQDNNVEYNTTDEVLAEATTQDNNLDEEVTLEQEDVEALENSDTIVCNIDLNNLMNKFLNLDALNLSSLNLNTLNPNEDINSQLTTITSNQHNLIEKIEKLTEKIDNLENSIIRHTYRGDTKIYY</sequence>
<evidence type="ECO:0000313" key="2">
    <source>
        <dbReference type="EMBL" id="TCQ02606.1"/>
    </source>
</evidence>
<keyword evidence="3" id="KW-1185">Reference proteome</keyword>
<keyword evidence="1" id="KW-0175">Coiled coil</keyword>
<organism evidence="2 3">
    <name type="scientific">Serpentinicella alkaliphila</name>
    <dbReference type="NCBI Taxonomy" id="1734049"/>
    <lineage>
        <taxon>Bacteria</taxon>
        <taxon>Bacillati</taxon>
        <taxon>Bacillota</taxon>
        <taxon>Clostridia</taxon>
        <taxon>Peptostreptococcales</taxon>
        <taxon>Natronincolaceae</taxon>
        <taxon>Serpentinicella</taxon>
    </lineage>
</organism>
<evidence type="ECO:0000256" key="1">
    <source>
        <dbReference type="SAM" id="Coils"/>
    </source>
</evidence>
<proteinExistence type="predicted"/>
<gene>
    <name evidence="2" type="ORF">EDD79_101420</name>
</gene>
<comment type="caution">
    <text evidence="2">The sequence shown here is derived from an EMBL/GenBank/DDBJ whole genome shotgun (WGS) entry which is preliminary data.</text>
</comment>
<accession>A0A4R2TIM2</accession>
<evidence type="ECO:0000313" key="3">
    <source>
        <dbReference type="Proteomes" id="UP000295504"/>
    </source>
</evidence>
<dbReference type="Proteomes" id="UP000295504">
    <property type="component" value="Unassembled WGS sequence"/>
</dbReference>
<dbReference type="AlphaFoldDB" id="A0A4R2TIM2"/>
<dbReference type="RefSeq" id="WP_132848333.1">
    <property type="nucleotide sequence ID" value="NZ_CP058648.1"/>
</dbReference>
<protein>
    <submittedName>
        <fullName evidence="2">Uncharacterized protein</fullName>
    </submittedName>
</protein>
<feature type="coiled-coil region" evidence="1">
    <location>
        <begin position="136"/>
        <end position="163"/>
    </location>
</feature>
<reference evidence="2 3" key="1">
    <citation type="submission" date="2019-03" db="EMBL/GenBank/DDBJ databases">
        <title>Genomic Encyclopedia of Type Strains, Phase IV (KMG-IV): sequencing the most valuable type-strain genomes for metagenomic binning, comparative biology and taxonomic classification.</title>
        <authorList>
            <person name="Goeker M."/>
        </authorList>
    </citation>
    <scope>NUCLEOTIDE SEQUENCE [LARGE SCALE GENOMIC DNA]</scope>
    <source>
        <strain evidence="2 3">DSM 100013</strain>
    </source>
</reference>
<name>A0A4R2TIM2_9FIRM</name>